<sequence>MKPTKFRQPESGLRRIVFHSKRWLGLPYRLHNWLLQTATRVITFTSAAGMLGYSLVFSLNGARLTSLPLYYKFAALPQPVVAGAFVALGVAQLALMAWDSPRGNVLSGFVLVVSALVWMLVLAAFDAARPPANTGMVFPAIMAFLCATAGSRLIDISKRLKQER</sequence>
<evidence type="ECO:0000313" key="2">
    <source>
        <dbReference type="EMBL" id="MCG6504692.1"/>
    </source>
</evidence>
<protein>
    <submittedName>
        <fullName evidence="2">Uncharacterized protein</fullName>
    </submittedName>
</protein>
<accession>A0ABS9NPI7</accession>
<feature type="transmembrane region" description="Helical" evidence="1">
    <location>
        <begin position="79"/>
        <end position="98"/>
    </location>
</feature>
<dbReference type="EMBL" id="JAKOOW010000033">
    <property type="protein sequence ID" value="MCG6504692.1"/>
    <property type="molecule type" value="Genomic_DNA"/>
</dbReference>
<dbReference type="RefSeq" id="WP_238748218.1">
    <property type="nucleotide sequence ID" value="NZ_JAKOOW010000033.1"/>
</dbReference>
<keyword evidence="1" id="KW-1133">Transmembrane helix</keyword>
<evidence type="ECO:0000313" key="3">
    <source>
        <dbReference type="Proteomes" id="UP001298424"/>
    </source>
</evidence>
<feature type="transmembrane region" description="Helical" evidence="1">
    <location>
        <begin position="105"/>
        <end position="125"/>
    </location>
</feature>
<evidence type="ECO:0000256" key="1">
    <source>
        <dbReference type="SAM" id="Phobius"/>
    </source>
</evidence>
<name>A0ABS9NPI7_9NEIS</name>
<keyword evidence="3" id="KW-1185">Reference proteome</keyword>
<feature type="transmembrane region" description="Helical" evidence="1">
    <location>
        <begin position="137"/>
        <end position="154"/>
    </location>
</feature>
<organism evidence="2 3">
    <name type="scientific">Kingella pumchi</name>
    <dbReference type="NCBI Taxonomy" id="2779506"/>
    <lineage>
        <taxon>Bacteria</taxon>
        <taxon>Pseudomonadati</taxon>
        <taxon>Pseudomonadota</taxon>
        <taxon>Betaproteobacteria</taxon>
        <taxon>Neisseriales</taxon>
        <taxon>Neisseriaceae</taxon>
        <taxon>Kingella</taxon>
    </lineage>
</organism>
<keyword evidence="1" id="KW-0812">Transmembrane</keyword>
<comment type="caution">
    <text evidence="2">The sequence shown here is derived from an EMBL/GenBank/DDBJ whole genome shotgun (WGS) entry which is preliminary data.</text>
</comment>
<gene>
    <name evidence="2" type="ORF">MB824_09305</name>
</gene>
<proteinExistence type="predicted"/>
<reference evidence="2 3" key="1">
    <citation type="submission" date="2022-02" db="EMBL/GenBank/DDBJ databases">
        <title>Genome sequence data of Kingella unionensis sp. nov. strain CICC 24913 (CCUG 75125).</title>
        <authorList>
            <person name="Xiao M."/>
        </authorList>
    </citation>
    <scope>NUCLEOTIDE SEQUENCE [LARGE SCALE GENOMIC DNA]</scope>
    <source>
        <strain evidence="2 3">CICC 24913</strain>
    </source>
</reference>
<dbReference type="Proteomes" id="UP001298424">
    <property type="component" value="Unassembled WGS sequence"/>
</dbReference>
<feature type="transmembrane region" description="Helical" evidence="1">
    <location>
        <begin position="38"/>
        <end position="59"/>
    </location>
</feature>
<keyword evidence="1" id="KW-0472">Membrane</keyword>